<evidence type="ECO:0000256" key="2">
    <source>
        <dbReference type="ARBA" id="ARBA00010897"/>
    </source>
</evidence>
<dbReference type="InterPro" id="IPR013785">
    <property type="entry name" value="Aldolase_TIM"/>
</dbReference>
<keyword evidence="5 10" id="KW-0436">Ligase</keyword>
<evidence type="ECO:0000313" key="15">
    <source>
        <dbReference type="Proteomes" id="UP000241769"/>
    </source>
</evidence>
<evidence type="ECO:0000313" key="14">
    <source>
        <dbReference type="EMBL" id="PRP84726.1"/>
    </source>
</evidence>
<evidence type="ECO:0000256" key="3">
    <source>
        <dbReference type="ARBA" id="ARBA00013236"/>
    </source>
</evidence>
<evidence type="ECO:0000256" key="7">
    <source>
        <dbReference type="ARBA" id="ARBA00022679"/>
    </source>
</evidence>
<proteinExistence type="inferred from homology"/>
<dbReference type="EC" id="6.3.4.21" evidence="3 10"/>
<dbReference type="PIRSF" id="PIRSF000484">
    <property type="entry name" value="NAPRT"/>
    <property type="match status" value="1"/>
</dbReference>
<name>A0A2P6NLA5_9EUKA</name>
<dbReference type="GO" id="GO:0005829">
    <property type="term" value="C:cytosol"/>
    <property type="evidence" value="ECO:0007669"/>
    <property type="project" value="TreeGrafter"/>
</dbReference>
<feature type="domain" description="Nicotinate phosphoribosyltransferase N-terminal" evidence="12">
    <location>
        <begin position="40"/>
        <end position="166"/>
    </location>
</feature>
<dbReference type="InterPro" id="IPR040727">
    <property type="entry name" value="NAPRTase_N"/>
</dbReference>
<evidence type="ECO:0000259" key="11">
    <source>
        <dbReference type="Pfam" id="PF04095"/>
    </source>
</evidence>
<evidence type="ECO:0000256" key="5">
    <source>
        <dbReference type="ARBA" id="ARBA00022598"/>
    </source>
</evidence>
<protein>
    <recommendedName>
        <fullName evidence="3 10">Nicotinate phosphoribosyltransferase</fullName>
        <ecNumber evidence="3 10">6.3.4.21</ecNumber>
    </recommendedName>
</protein>
<dbReference type="CDD" id="cd01570">
    <property type="entry name" value="NAPRTase_A"/>
    <property type="match status" value="1"/>
</dbReference>
<keyword evidence="15" id="KW-1185">Reference proteome</keyword>
<organism evidence="14 15">
    <name type="scientific">Planoprotostelium fungivorum</name>
    <dbReference type="NCBI Taxonomy" id="1890364"/>
    <lineage>
        <taxon>Eukaryota</taxon>
        <taxon>Amoebozoa</taxon>
        <taxon>Evosea</taxon>
        <taxon>Variosea</taxon>
        <taxon>Cavosteliida</taxon>
        <taxon>Cavosteliaceae</taxon>
        <taxon>Planoprotostelium</taxon>
    </lineage>
</organism>
<dbReference type="GO" id="GO:0034355">
    <property type="term" value="P:NAD+ biosynthetic process via the salvage pathway"/>
    <property type="evidence" value="ECO:0007669"/>
    <property type="project" value="TreeGrafter"/>
</dbReference>
<dbReference type="UniPathway" id="UPA00253">
    <property type="reaction ID" value="UER00457"/>
</dbReference>
<evidence type="ECO:0000256" key="4">
    <source>
        <dbReference type="ARBA" id="ARBA00022553"/>
    </source>
</evidence>
<accession>A0A2P6NLA5</accession>
<comment type="function">
    <text evidence="8">Catalyzes the first step in the biosynthesis of NAD from nicotinic acid, the ATP-dependent synthesis of beta-nicotinate D-ribonucleotide from nicotinate and 5-phospho-D-ribose 1-phosphate. Helps prevent cellular oxidative stress via its role in NAD biosynthesis.</text>
</comment>
<keyword evidence="6 10" id="KW-0662">Pyridine nucleotide biosynthesis</keyword>
<dbReference type="InterPro" id="IPR041525">
    <property type="entry name" value="N/Namide_PRibTrfase"/>
</dbReference>
<dbReference type="PANTHER" id="PTHR11098">
    <property type="entry name" value="NICOTINATE PHOSPHORIBOSYLTRANSFERASE"/>
    <property type="match status" value="1"/>
</dbReference>
<evidence type="ECO:0000259" key="13">
    <source>
        <dbReference type="Pfam" id="PF17956"/>
    </source>
</evidence>
<comment type="caution">
    <text evidence="14">The sequence shown here is derived from an EMBL/GenBank/DDBJ whole genome shotgun (WGS) entry which is preliminary data.</text>
</comment>
<dbReference type="Proteomes" id="UP000241769">
    <property type="component" value="Unassembled WGS sequence"/>
</dbReference>
<dbReference type="Pfam" id="PF17767">
    <property type="entry name" value="NAPRTase_N"/>
    <property type="match status" value="1"/>
</dbReference>
<evidence type="ECO:0000256" key="6">
    <source>
        <dbReference type="ARBA" id="ARBA00022642"/>
    </source>
</evidence>
<comment type="pathway">
    <text evidence="1 10">Cofactor biosynthesis; NAD(+) biosynthesis; nicotinate D-ribonucleotide from nicotinate: step 1/1.</text>
</comment>
<dbReference type="FunCoup" id="A0A2P6NLA5">
    <property type="interactions" value="197"/>
</dbReference>
<dbReference type="SUPFAM" id="SSF54675">
    <property type="entry name" value="Nicotinate/Quinolinate PRTase N-terminal domain-like"/>
    <property type="match status" value="1"/>
</dbReference>
<dbReference type="EMBL" id="MDYQ01000057">
    <property type="protein sequence ID" value="PRP84726.1"/>
    <property type="molecule type" value="Genomic_DNA"/>
</dbReference>
<dbReference type="PANTHER" id="PTHR11098:SF1">
    <property type="entry name" value="NICOTINATE PHOSPHORIBOSYLTRANSFERASE"/>
    <property type="match status" value="1"/>
</dbReference>
<feature type="domain" description="Nicotinate phosphoribosyltransferase C-terminal" evidence="13">
    <location>
        <begin position="436"/>
        <end position="539"/>
    </location>
</feature>
<evidence type="ECO:0000256" key="9">
    <source>
        <dbReference type="ARBA" id="ARBA00048668"/>
    </source>
</evidence>
<reference evidence="14 15" key="1">
    <citation type="journal article" date="2018" name="Genome Biol. Evol.">
        <title>Multiple Roots of Fruiting Body Formation in Amoebozoa.</title>
        <authorList>
            <person name="Hillmann F."/>
            <person name="Forbes G."/>
            <person name="Novohradska S."/>
            <person name="Ferling I."/>
            <person name="Riege K."/>
            <person name="Groth M."/>
            <person name="Westermann M."/>
            <person name="Marz M."/>
            <person name="Spaller T."/>
            <person name="Winckler T."/>
            <person name="Schaap P."/>
            <person name="Glockner G."/>
        </authorList>
    </citation>
    <scope>NUCLEOTIDE SEQUENCE [LARGE SCALE GENOMIC DNA]</scope>
    <source>
        <strain evidence="14 15">Jena</strain>
    </source>
</reference>
<dbReference type="OrthoDB" id="193380at2759"/>
<dbReference type="InParanoid" id="A0A2P6NLA5"/>
<feature type="domain" description="Nicotinate/nicotinamide phosphoribosyltransferase" evidence="11">
    <location>
        <begin position="188"/>
        <end position="432"/>
    </location>
</feature>
<keyword evidence="7 10" id="KW-0808">Transferase</keyword>
<evidence type="ECO:0000256" key="8">
    <source>
        <dbReference type="ARBA" id="ARBA00023426"/>
    </source>
</evidence>
<dbReference type="SUPFAM" id="SSF51690">
    <property type="entry name" value="Nicotinate/Quinolinate PRTase C-terminal domain-like"/>
    <property type="match status" value="1"/>
</dbReference>
<comment type="PTM">
    <text evidence="10">Transiently phosphorylated on a His residue during the reaction cycle. Phosphorylation strongly increases the affinity for substrates and increases the rate of nicotinate D-ribonucleotide production. Dephosphorylation regenerates the low-affinity form of the enzyme, leading to product release.</text>
</comment>
<dbReference type="InterPro" id="IPR041619">
    <property type="entry name" value="NAPRTase_C"/>
</dbReference>
<dbReference type="Pfam" id="PF04095">
    <property type="entry name" value="NAPRTase"/>
    <property type="match status" value="1"/>
</dbReference>
<dbReference type="AlphaFoldDB" id="A0A2P6NLA5"/>
<evidence type="ECO:0000256" key="1">
    <source>
        <dbReference type="ARBA" id="ARBA00004952"/>
    </source>
</evidence>
<sequence length="555" mass="62820">MADADGPFVVKRHRSKTHIAPQWKSQSKTSAPTNNFVTPLLNDLYQITMAYSYWQQGRQDLHAVFDLYFRKNPFGGEITMFAGLDEVIRHVSNFHFTREHIDYLKEILPHCPAEFFDWLLSLNCSKVKIYAIPEGTLVFPRLPLIRVEGPIGVTQMLETTLLTLVNYPSLVATNALRHRIVAGQNSTLFEFGLRRAQGPDGGISASKYSYMGGFDGTSNVLAGHLFGIPVKGTHAHSYVTSFTDVSDLRVRELKDVNGKVFDLWEMVQEVYKQADLVTQTNQGELAAFTAYAVSFPNTFLALVDSYDTLKSGVINFLTVAVALHRLGYKANGIRLDSGDLSYLSKETRKLFVKWGEKFQIDYFAKLNIVASNDINERTLSSLQQQGHEIDTFGIGTNLVTCEAQPALGCVYKLVEIEGKPRIKLSQDMAKVTLPSRKSIYRIWGNAQHPILDLITTQNDPDHPEPGKRIQKKRAYITPTRVEPLLKLYWNEGQVAEDFHSLDDIRSYALTQVKIMREDHLRTMNPTPYKISVTSALFKLLYDLWSEEVPIEDISQ</sequence>
<evidence type="ECO:0000256" key="10">
    <source>
        <dbReference type="RuleBase" id="RU365100"/>
    </source>
</evidence>
<comment type="similarity">
    <text evidence="2 10">Belongs to the NAPRTase family.</text>
</comment>
<dbReference type="Gene3D" id="3.20.20.70">
    <property type="entry name" value="Aldolase class I"/>
    <property type="match status" value="1"/>
</dbReference>
<dbReference type="InterPro" id="IPR006405">
    <property type="entry name" value="Nic_PRibTrfase_pncB"/>
</dbReference>
<keyword evidence="4" id="KW-0597">Phosphoprotein</keyword>
<evidence type="ECO:0000259" key="12">
    <source>
        <dbReference type="Pfam" id="PF17767"/>
    </source>
</evidence>
<keyword evidence="14" id="KW-0328">Glycosyltransferase</keyword>
<dbReference type="NCBIfam" id="TIGR01513">
    <property type="entry name" value="NAPRTase_put"/>
    <property type="match status" value="1"/>
</dbReference>
<dbReference type="InterPro" id="IPR036068">
    <property type="entry name" value="Nicotinate_pribotase-like_C"/>
</dbReference>
<dbReference type="STRING" id="1890364.A0A2P6NLA5"/>
<dbReference type="Gene3D" id="3.20.140.10">
    <property type="entry name" value="nicotinate phosphoribosyltransferase"/>
    <property type="match status" value="1"/>
</dbReference>
<gene>
    <name evidence="14" type="ORF">PROFUN_07828</name>
</gene>
<dbReference type="Pfam" id="PF17956">
    <property type="entry name" value="NAPRTase_C"/>
    <property type="match status" value="1"/>
</dbReference>
<dbReference type="GO" id="GO:0004516">
    <property type="term" value="F:nicotinate phosphoribosyltransferase activity"/>
    <property type="evidence" value="ECO:0007669"/>
    <property type="project" value="UniProtKB-UniRule"/>
</dbReference>
<dbReference type="GO" id="GO:0016757">
    <property type="term" value="F:glycosyltransferase activity"/>
    <property type="evidence" value="ECO:0007669"/>
    <property type="project" value="UniProtKB-KW"/>
</dbReference>
<dbReference type="InterPro" id="IPR007229">
    <property type="entry name" value="Nic_PRibTrfase-Fam"/>
</dbReference>
<comment type="catalytic activity">
    <reaction evidence="9 10">
        <text>5-phospho-alpha-D-ribose 1-diphosphate + nicotinate + ATP + H2O = nicotinate beta-D-ribonucleotide + ADP + phosphate + diphosphate</text>
        <dbReference type="Rhea" id="RHEA:36163"/>
        <dbReference type="ChEBI" id="CHEBI:15377"/>
        <dbReference type="ChEBI" id="CHEBI:30616"/>
        <dbReference type="ChEBI" id="CHEBI:32544"/>
        <dbReference type="ChEBI" id="CHEBI:33019"/>
        <dbReference type="ChEBI" id="CHEBI:43474"/>
        <dbReference type="ChEBI" id="CHEBI:57502"/>
        <dbReference type="ChEBI" id="CHEBI:58017"/>
        <dbReference type="ChEBI" id="CHEBI:456216"/>
        <dbReference type="EC" id="6.3.4.21"/>
    </reaction>
</comment>